<dbReference type="InterPro" id="IPR006655">
    <property type="entry name" value="Mopterin_OxRdtase_prok_CS"/>
</dbReference>
<keyword evidence="3" id="KW-0500">Molybdenum</keyword>
<evidence type="ECO:0000256" key="5">
    <source>
        <dbReference type="ARBA" id="ARBA00023002"/>
    </source>
</evidence>
<keyword evidence="4" id="KW-0479">Metal-binding</keyword>
<evidence type="ECO:0000313" key="10">
    <source>
        <dbReference type="Proteomes" id="UP000265540"/>
    </source>
</evidence>
<reference evidence="9 10" key="1">
    <citation type="journal article" date="2017" name="ISME J.">
        <title>Energy and carbon metabolisms in a deep terrestrial subsurface fluid microbial community.</title>
        <authorList>
            <person name="Momper L."/>
            <person name="Jungbluth S.P."/>
            <person name="Lee M.D."/>
            <person name="Amend J.P."/>
        </authorList>
    </citation>
    <scope>NUCLEOTIDE SEQUENCE [LARGE SCALE GENOMIC DNA]</scope>
    <source>
        <strain evidence="9">SURF_46</strain>
    </source>
</reference>
<keyword evidence="6" id="KW-0408">Iron</keyword>
<evidence type="ECO:0000256" key="7">
    <source>
        <dbReference type="ARBA" id="ARBA00023014"/>
    </source>
</evidence>
<dbReference type="InterPro" id="IPR006657">
    <property type="entry name" value="MoPterin_dinucl-bd_dom"/>
</dbReference>
<dbReference type="PANTHER" id="PTHR43742">
    <property type="entry name" value="TRIMETHYLAMINE-N-OXIDE REDUCTASE"/>
    <property type="match status" value="1"/>
</dbReference>
<name>A0A3A4ZDC8_UNCKA</name>
<dbReference type="Pfam" id="PF00384">
    <property type="entry name" value="Molybdopterin"/>
    <property type="match status" value="1"/>
</dbReference>
<keyword evidence="5" id="KW-0560">Oxidoreductase</keyword>
<dbReference type="PROSITE" id="PS00490">
    <property type="entry name" value="MOLYBDOPTERIN_PROK_2"/>
    <property type="match status" value="1"/>
</dbReference>
<dbReference type="GO" id="GO:0016491">
    <property type="term" value="F:oxidoreductase activity"/>
    <property type="evidence" value="ECO:0007669"/>
    <property type="project" value="UniProtKB-KW"/>
</dbReference>
<dbReference type="PROSITE" id="PS51669">
    <property type="entry name" value="4FE4S_MOW_BIS_MGD"/>
    <property type="match status" value="1"/>
</dbReference>
<evidence type="ECO:0000256" key="1">
    <source>
        <dbReference type="ARBA" id="ARBA00001942"/>
    </source>
</evidence>
<dbReference type="GO" id="GO:0051536">
    <property type="term" value="F:iron-sulfur cluster binding"/>
    <property type="evidence" value="ECO:0007669"/>
    <property type="project" value="UniProtKB-KW"/>
</dbReference>
<evidence type="ECO:0000256" key="3">
    <source>
        <dbReference type="ARBA" id="ARBA00022505"/>
    </source>
</evidence>
<comment type="cofactor">
    <cofactor evidence="1">
        <name>Mo-bis(molybdopterin guanine dinucleotide)</name>
        <dbReference type="ChEBI" id="CHEBI:60539"/>
    </cofactor>
</comment>
<evidence type="ECO:0000256" key="2">
    <source>
        <dbReference type="ARBA" id="ARBA00010312"/>
    </source>
</evidence>
<keyword evidence="7" id="KW-0411">Iron-sulfur</keyword>
<feature type="domain" description="4Fe-4S Mo/W bis-MGD-type" evidence="8">
    <location>
        <begin position="2"/>
        <end position="80"/>
    </location>
</feature>
<dbReference type="PANTHER" id="PTHR43742:SF6">
    <property type="entry name" value="OXIDOREDUCTASE YYAE-RELATED"/>
    <property type="match status" value="1"/>
</dbReference>
<dbReference type="EMBL" id="QZJF01000014">
    <property type="protein sequence ID" value="RJR27234.1"/>
    <property type="molecule type" value="Genomic_DNA"/>
</dbReference>
<accession>A0A3A4ZDC8</accession>
<proteinExistence type="inferred from homology"/>
<dbReference type="InterPro" id="IPR006656">
    <property type="entry name" value="Mopterin_OxRdtase"/>
</dbReference>
<evidence type="ECO:0000313" key="9">
    <source>
        <dbReference type="EMBL" id="RJR27234.1"/>
    </source>
</evidence>
<dbReference type="AlphaFoldDB" id="A0A3A4ZDC8"/>
<comment type="similarity">
    <text evidence="2">Belongs to the prokaryotic molybdopterin-containing oxidoreductase family.</text>
</comment>
<dbReference type="GO" id="GO:0046872">
    <property type="term" value="F:metal ion binding"/>
    <property type="evidence" value="ECO:0007669"/>
    <property type="project" value="UniProtKB-KW"/>
</dbReference>
<dbReference type="Proteomes" id="UP000265540">
    <property type="component" value="Unassembled WGS sequence"/>
</dbReference>
<dbReference type="InterPro" id="IPR050612">
    <property type="entry name" value="Prok_Mopterin_Oxidored"/>
</dbReference>
<dbReference type="Pfam" id="PF04879">
    <property type="entry name" value="Molybdop_Fe4S4"/>
    <property type="match status" value="1"/>
</dbReference>
<dbReference type="Gene3D" id="2.40.40.20">
    <property type="match status" value="1"/>
</dbReference>
<dbReference type="SUPFAM" id="SSF53706">
    <property type="entry name" value="Formate dehydrogenase/DMSO reductase, domains 1-3"/>
    <property type="match status" value="1"/>
</dbReference>
<gene>
    <name evidence="9" type="ORF">C4561_02715</name>
</gene>
<protein>
    <recommendedName>
        <fullName evidence="8">4Fe-4S Mo/W bis-MGD-type domain-containing protein</fullName>
    </recommendedName>
</protein>
<organism evidence="9 10">
    <name type="scientific">candidate division WWE3 bacterium</name>
    <dbReference type="NCBI Taxonomy" id="2053526"/>
    <lineage>
        <taxon>Bacteria</taxon>
        <taxon>Katanobacteria</taxon>
    </lineage>
</organism>
<dbReference type="Gene3D" id="2.20.25.90">
    <property type="entry name" value="ADC-like domains"/>
    <property type="match status" value="1"/>
</dbReference>
<sequence>MAEIAKTICLHCPPGCGIDVHVENNKPVKVEGMMESIVGPICVKAEVIPEWYEYGLKNRLQYPLKKGKDGVGWEEISWDEALDIMCEKLTEIKERYGPQAFAMFGGQISPNRDWDYLAKRFFDCYGSPSFYSCFSICWTNRAPSAIMTYGQYAVPTLHGSKCIVVWAGNPVETVPFAGQSMLAKKREDEAKLLVVDPRRITLAKEADIHAQVKPGSDVAFGLALLNVIITEGLYDKEFVEKWTVGFDKLAVHVKDYPPERVEKITTVPASTIRDFARTYATTKPATIFWGNALDHCDYGFDTHRCIQILMAITGNLDVRGGSRQIPYILNQKVPVGEEFPLKLEDIPETRLYKMKPAGEDDYPLWLQVGGEPAASSLFDAIIEEKPYAVKGLLVESSNMLVSWADTNMQKKAFSKLDFLVVYDINMTETAEFADLVLPACTFLEQQMIYHYVGRPMYVLMTQAIQPPEGCWPDMKFWLELAKRMGYGDKFPWNTADDVQNHIMKPVGLTVDDLRQDPGGVFFSDESVRWKKYEQDKFRTPSGKVEIYSDRIKQFGGNPLPTYESPYQSEECDPVLTKRYPLILITGTRQLEFNHSMLHTLPSLRRKVPYPAADIHTSVAQKLGIADGDDVIIETNKGMITMKARVTDDIHPQTVSIPHAWQRMANGNLLTSMDKQARNKLTGCPGMRIMACRVQKVIEVG</sequence>
<comment type="caution">
    <text evidence="9">The sequence shown here is derived from an EMBL/GenBank/DDBJ whole genome shotgun (WGS) entry which is preliminary data.</text>
</comment>
<dbReference type="Gene3D" id="3.40.228.10">
    <property type="entry name" value="Dimethylsulfoxide Reductase, domain 2"/>
    <property type="match status" value="1"/>
</dbReference>
<dbReference type="InterPro" id="IPR006963">
    <property type="entry name" value="Mopterin_OxRdtase_4Fe-4S_dom"/>
</dbReference>
<evidence type="ECO:0000256" key="4">
    <source>
        <dbReference type="ARBA" id="ARBA00022723"/>
    </source>
</evidence>
<dbReference type="SMART" id="SM00926">
    <property type="entry name" value="Molybdop_Fe4S4"/>
    <property type="match status" value="1"/>
</dbReference>
<dbReference type="SUPFAM" id="SSF50692">
    <property type="entry name" value="ADC-like"/>
    <property type="match status" value="1"/>
</dbReference>
<dbReference type="Gene3D" id="3.40.50.740">
    <property type="match status" value="1"/>
</dbReference>
<evidence type="ECO:0000259" key="8">
    <source>
        <dbReference type="PROSITE" id="PS51669"/>
    </source>
</evidence>
<dbReference type="InterPro" id="IPR009010">
    <property type="entry name" value="Asp_de-COase-like_dom_sf"/>
</dbReference>
<dbReference type="GO" id="GO:0043546">
    <property type="term" value="F:molybdopterin cofactor binding"/>
    <property type="evidence" value="ECO:0007669"/>
    <property type="project" value="InterPro"/>
</dbReference>
<evidence type="ECO:0000256" key="6">
    <source>
        <dbReference type="ARBA" id="ARBA00023004"/>
    </source>
</evidence>
<dbReference type="Pfam" id="PF01568">
    <property type="entry name" value="Molydop_binding"/>
    <property type="match status" value="1"/>
</dbReference>